<keyword evidence="1" id="KW-0472">Membrane</keyword>
<evidence type="ECO:0000313" key="4">
    <source>
        <dbReference type="EMBL" id="MQS46113.1"/>
    </source>
</evidence>
<proteinExistence type="predicted"/>
<evidence type="ECO:0000259" key="2">
    <source>
        <dbReference type="Pfam" id="PF09972"/>
    </source>
</evidence>
<dbReference type="InterPro" id="IPR048389">
    <property type="entry name" value="YciQ-like_C"/>
</dbReference>
<feature type="transmembrane region" description="Helical" evidence="1">
    <location>
        <begin position="453"/>
        <end position="471"/>
    </location>
</feature>
<protein>
    <submittedName>
        <fullName evidence="4">DUF2207 domain-containing protein</fullName>
    </submittedName>
</protein>
<dbReference type="EMBL" id="VDFN01000023">
    <property type="protein sequence ID" value="MQS46113.1"/>
    <property type="molecule type" value="Genomic_DNA"/>
</dbReference>
<keyword evidence="1" id="KW-1133">Transmembrane helix</keyword>
<comment type="caution">
    <text evidence="4">The sequence shown here is derived from an EMBL/GenBank/DDBJ whole genome shotgun (WGS) entry which is preliminary data.</text>
</comment>
<dbReference type="Pfam" id="PF09972">
    <property type="entry name" value="DUF2207"/>
    <property type="match status" value="1"/>
</dbReference>
<reference evidence="4 5" key="1">
    <citation type="journal article" date="2019" name="Syst. Appl. Microbiol.">
        <title>Polyphasic characterization of two novel Lactobacillus spp. isolated from blown salami packages: Description of Lactobacillus halodurans sp. nov. and Lactobacillus salsicarnum sp. nov.</title>
        <authorList>
            <person name="Schuster J.A."/>
            <person name="Klingl A."/>
            <person name="Vogel R.F."/>
            <person name="Ehrmann M.A."/>
        </authorList>
    </citation>
    <scope>NUCLEOTIDE SEQUENCE [LARGE SCALE GENOMIC DNA]</scope>
    <source>
        <strain evidence="4 5">TMW 1.2098</strain>
    </source>
</reference>
<name>A0ABW9P9Y2_9LACO</name>
<feature type="transmembrane region" description="Helical" evidence="1">
    <location>
        <begin position="6"/>
        <end position="27"/>
    </location>
</feature>
<feature type="domain" description="DUF2207" evidence="2">
    <location>
        <begin position="62"/>
        <end position="252"/>
    </location>
</feature>
<dbReference type="InterPro" id="IPR018702">
    <property type="entry name" value="DUF2207"/>
</dbReference>
<feature type="transmembrane region" description="Helical" evidence="1">
    <location>
        <begin position="477"/>
        <end position="495"/>
    </location>
</feature>
<accession>A0ABW9P9Y2</accession>
<gene>
    <name evidence="4" type="ORF">FHL03_11550</name>
</gene>
<sequence length="622" mass="70146">MTIFIMKVVIFFVYLLIPLVYNFIYVIRGEYMNKLKFSLLGILFALIGFMSFTNTIFAKSYDITKYHENVNVSKDGTADVTQRVTYDFDGTFNGVFLKMNTKGIHKYSDPTVFVDYGDTQPAEIPRESFHKSYYYDDTFVYTSHKKYKKVTVYYKSTDEKLTFIYKYKIYGFVTNYSDTAQINWKAIDTGWGSQLNNVKVTIQLPENNIKKLQAWAHGTSRGHIDVDKENGRITLTANKLPEDEFMETRSVFPLSVTPQNMNIVHKDVLKQVQTDEASMSKRTDFHIILKRIGLGILILISLIVSAISIAFIIPLWKGAIRLKKPTPLVHYFEIPNMNPSTARMLLKQNPKGDNEGLTGDMLMEVANHKLKLEKNKHRKFELIRLKKDCDPFFNYLIDTVGDGERVSFDKIKNANQEHLKSEFHEWQDRTTEAAAPYMDDDNKQLLPLLKKSILIALGVSAAMVIIGTWIIYDSFYITVPIGLITVLFFVIMYIVGNYKFDIYSEAGEQAVNEVHGFKKMLEDINDINIAEVGDLILWEQILPYAAAFGISKKVLKALQVKYGDVVDTLPSIGYYYYGVGSLSGSTNFNISMTSGLSSSSGGSGGFSGGSSGGSGGSSGGAF</sequence>
<dbReference type="Pfam" id="PF20990">
    <property type="entry name" value="DUF2207_C"/>
    <property type="match status" value="1"/>
</dbReference>
<feature type="transmembrane region" description="Helical" evidence="1">
    <location>
        <begin position="292"/>
        <end position="316"/>
    </location>
</feature>
<keyword evidence="1" id="KW-0812">Transmembrane</keyword>
<organism evidence="4 5">
    <name type="scientific">Companilactobacillus mishanensis</name>
    <dbReference type="NCBI Taxonomy" id="2486008"/>
    <lineage>
        <taxon>Bacteria</taxon>
        <taxon>Bacillati</taxon>
        <taxon>Bacillota</taxon>
        <taxon>Bacilli</taxon>
        <taxon>Lactobacillales</taxon>
        <taxon>Lactobacillaceae</taxon>
        <taxon>Companilactobacillus</taxon>
    </lineage>
</organism>
<dbReference type="Proteomes" id="UP000436655">
    <property type="component" value="Unassembled WGS sequence"/>
</dbReference>
<evidence type="ECO:0000313" key="5">
    <source>
        <dbReference type="Proteomes" id="UP000436655"/>
    </source>
</evidence>
<keyword evidence="5" id="KW-1185">Reference proteome</keyword>
<feature type="domain" description="Predicted membrane protein YciQ-like C-terminal" evidence="3">
    <location>
        <begin position="330"/>
        <end position="558"/>
    </location>
</feature>
<feature type="transmembrane region" description="Helical" evidence="1">
    <location>
        <begin position="39"/>
        <end position="57"/>
    </location>
</feature>
<evidence type="ECO:0000259" key="3">
    <source>
        <dbReference type="Pfam" id="PF20990"/>
    </source>
</evidence>
<evidence type="ECO:0000256" key="1">
    <source>
        <dbReference type="SAM" id="Phobius"/>
    </source>
</evidence>